<dbReference type="Proteomes" id="UP000182829">
    <property type="component" value="Unassembled WGS sequence"/>
</dbReference>
<dbReference type="AlphaFoldDB" id="A0A1I3L5R9"/>
<feature type="region of interest" description="Disordered" evidence="1">
    <location>
        <begin position="183"/>
        <end position="206"/>
    </location>
</feature>
<feature type="compositionally biased region" description="Basic and acidic residues" evidence="1">
    <location>
        <begin position="139"/>
        <end position="150"/>
    </location>
</feature>
<proteinExistence type="predicted"/>
<sequence>MSIAVYRETARVSQSVTPRYFTQRCQLRRRSQRNEPTTRFARVLPSDGVAAGYARHRCDILPVGNSRRRTRSTSHGSRACWLRIQRATSSLTVGERTGRERGAGRPRAYLREITRRSWQTLGAIRGVRQRLRRQLHVGGLERAHSRRDTRPGTARHSHERIVLGANSLSRTGSLAVRPVRSVRTRRGGVDGRSLSESRGSCVTNAG</sequence>
<accession>A0A1I3L5R9</accession>
<evidence type="ECO:0000256" key="1">
    <source>
        <dbReference type="SAM" id="MobiDB-lite"/>
    </source>
</evidence>
<reference evidence="2 3" key="1">
    <citation type="submission" date="2016-10" db="EMBL/GenBank/DDBJ databases">
        <authorList>
            <person name="de Groot N.N."/>
        </authorList>
    </citation>
    <scope>NUCLEOTIDE SEQUENCE [LARGE SCALE GENOMIC DNA]</scope>
    <source>
        <strain evidence="2 3">SP2</strain>
    </source>
</reference>
<feature type="compositionally biased region" description="Polar residues" evidence="1">
    <location>
        <begin position="196"/>
        <end position="206"/>
    </location>
</feature>
<organism evidence="2 3">
    <name type="scientific">Natronobacterium gregoryi</name>
    <dbReference type="NCBI Taxonomy" id="44930"/>
    <lineage>
        <taxon>Archaea</taxon>
        <taxon>Methanobacteriati</taxon>
        <taxon>Methanobacteriota</taxon>
        <taxon>Stenosarchaea group</taxon>
        <taxon>Halobacteria</taxon>
        <taxon>Halobacteriales</taxon>
        <taxon>Natrialbaceae</taxon>
        <taxon>Natronobacterium</taxon>
    </lineage>
</organism>
<evidence type="ECO:0000313" key="3">
    <source>
        <dbReference type="Proteomes" id="UP000182829"/>
    </source>
</evidence>
<gene>
    <name evidence="2" type="ORF">SAMN05443661_10610</name>
</gene>
<protein>
    <submittedName>
        <fullName evidence="2">Uncharacterized protein</fullName>
    </submittedName>
</protein>
<name>A0A1I3L5R9_9EURY</name>
<dbReference type="EMBL" id="FORO01000006">
    <property type="protein sequence ID" value="SFI80039.1"/>
    <property type="molecule type" value="Genomic_DNA"/>
</dbReference>
<feature type="region of interest" description="Disordered" evidence="1">
    <location>
        <begin position="138"/>
        <end position="157"/>
    </location>
</feature>
<evidence type="ECO:0000313" key="2">
    <source>
        <dbReference type="EMBL" id="SFI80039.1"/>
    </source>
</evidence>